<keyword evidence="4 6" id="KW-1133">Transmembrane helix</keyword>
<feature type="transmembrane region" description="Helical" evidence="6">
    <location>
        <begin position="37"/>
        <end position="55"/>
    </location>
</feature>
<dbReference type="PIRSF" id="PIRSF006060">
    <property type="entry name" value="AA_transporter"/>
    <property type="match status" value="1"/>
</dbReference>
<feature type="transmembrane region" description="Helical" evidence="6">
    <location>
        <begin position="157"/>
        <end position="175"/>
    </location>
</feature>
<dbReference type="EMBL" id="CABFNS010000823">
    <property type="protein sequence ID" value="VUC30713.1"/>
    <property type="molecule type" value="Genomic_DNA"/>
</dbReference>
<feature type="transmembrane region" description="Helical" evidence="6">
    <location>
        <begin position="265"/>
        <end position="291"/>
    </location>
</feature>
<feature type="transmembrane region" description="Helical" evidence="6">
    <location>
        <begin position="368"/>
        <end position="388"/>
    </location>
</feature>
<organism evidence="7 8">
    <name type="scientific">Bionectria ochroleuca</name>
    <name type="common">Gliocladium roseum</name>
    <dbReference type="NCBI Taxonomy" id="29856"/>
    <lineage>
        <taxon>Eukaryota</taxon>
        <taxon>Fungi</taxon>
        <taxon>Dikarya</taxon>
        <taxon>Ascomycota</taxon>
        <taxon>Pezizomycotina</taxon>
        <taxon>Sordariomycetes</taxon>
        <taxon>Hypocreomycetidae</taxon>
        <taxon>Hypocreales</taxon>
        <taxon>Bionectriaceae</taxon>
        <taxon>Clonostachys</taxon>
    </lineage>
</organism>
<evidence type="ECO:0000256" key="5">
    <source>
        <dbReference type="ARBA" id="ARBA00023136"/>
    </source>
</evidence>
<dbReference type="Proteomes" id="UP000766486">
    <property type="component" value="Unassembled WGS sequence"/>
</dbReference>
<name>A0ABY6UL20_BIOOC</name>
<sequence>MSEDQKEKASHDGGELSIRPAAGHQDVLKRVYNTWTASAYQVLMMASWTCNIVLYSTVFDIGGPMMLIYSTIIVTVGQCLLMSSLAELCSIWPYAGGQQAFTKYLAPSRVRRFLSYVVGWAVLLGEIATASGCAMNSAQIIVGIVQLSYPDFISQPYFIWLIYLGLTLLSLLFCFSQKHLPAIAVAGGIITLGGGIAWAVSFLVMAEKQDVSFVFNTFINNSGYESTVWVGMMSFYTPVYALYGTDGILHIAEEIRDAEKSAPRAMIWSMIFSGVTSLLGALVMAFCAGNWETYLEADWPFIAWLVDTYQSIPGASAFNIIVVVLLNFLITVGINTAASRLAWGMATDRALPFSSTFSKISEAFNTPFNAILLIVGTEVVIGLVVFGSDYAFEAIVSLGGAAIQFGYLIPVLVLIFRGRETLPAARSFNLGKFGIIINICSALWSALVIVILFFPLYVPITAGNISE</sequence>
<reference evidence="7 8" key="1">
    <citation type="submission" date="2019-06" db="EMBL/GenBank/DDBJ databases">
        <authorList>
            <person name="Broberg M."/>
        </authorList>
    </citation>
    <scope>NUCLEOTIDE SEQUENCE [LARGE SCALE GENOMIC DNA]</scope>
</reference>
<gene>
    <name evidence="7" type="ORF">CLO192961_LOCUS291851</name>
</gene>
<evidence type="ECO:0000256" key="4">
    <source>
        <dbReference type="ARBA" id="ARBA00022989"/>
    </source>
</evidence>
<keyword evidence="3 6" id="KW-0812">Transmembrane</keyword>
<evidence type="ECO:0000256" key="3">
    <source>
        <dbReference type="ARBA" id="ARBA00022692"/>
    </source>
</evidence>
<keyword evidence="8" id="KW-1185">Reference proteome</keyword>
<feature type="transmembrane region" description="Helical" evidence="6">
    <location>
        <begin position="435"/>
        <end position="458"/>
    </location>
</feature>
<evidence type="ECO:0000313" key="7">
    <source>
        <dbReference type="EMBL" id="VUC30713.1"/>
    </source>
</evidence>
<feature type="transmembrane region" description="Helical" evidence="6">
    <location>
        <begin position="394"/>
        <end position="415"/>
    </location>
</feature>
<evidence type="ECO:0000256" key="6">
    <source>
        <dbReference type="SAM" id="Phobius"/>
    </source>
</evidence>
<keyword evidence="2" id="KW-0813">Transport</keyword>
<evidence type="ECO:0000256" key="1">
    <source>
        <dbReference type="ARBA" id="ARBA00004141"/>
    </source>
</evidence>
<feature type="transmembrane region" description="Helical" evidence="6">
    <location>
        <begin position="226"/>
        <end position="244"/>
    </location>
</feature>
<dbReference type="PANTHER" id="PTHR45649">
    <property type="entry name" value="AMINO-ACID PERMEASE BAT1"/>
    <property type="match status" value="1"/>
</dbReference>
<keyword evidence="5 6" id="KW-0472">Membrane</keyword>
<feature type="transmembrane region" description="Helical" evidence="6">
    <location>
        <begin position="311"/>
        <end position="330"/>
    </location>
</feature>
<evidence type="ECO:0000256" key="2">
    <source>
        <dbReference type="ARBA" id="ARBA00022448"/>
    </source>
</evidence>
<evidence type="ECO:0000313" key="8">
    <source>
        <dbReference type="Proteomes" id="UP000766486"/>
    </source>
</evidence>
<feature type="transmembrane region" description="Helical" evidence="6">
    <location>
        <begin position="67"/>
        <end position="92"/>
    </location>
</feature>
<dbReference type="Pfam" id="PF13520">
    <property type="entry name" value="AA_permease_2"/>
    <property type="match status" value="1"/>
</dbReference>
<dbReference type="Gene3D" id="1.20.1740.10">
    <property type="entry name" value="Amino acid/polyamine transporter I"/>
    <property type="match status" value="1"/>
</dbReference>
<proteinExistence type="predicted"/>
<comment type="caution">
    <text evidence="7">The sequence shown here is derived from an EMBL/GenBank/DDBJ whole genome shotgun (WGS) entry which is preliminary data.</text>
</comment>
<evidence type="ECO:0008006" key="9">
    <source>
        <dbReference type="Google" id="ProtNLM"/>
    </source>
</evidence>
<protein>
    <recommendedName>
        <fullName evidence="9">Amino acid transporter transmembrane domain-containing protein</fullName>
    </recommendedName>
</protein>
<dbReference type="PANTHER" id="PTHR45649:SF14">
    <property type="entry name" value="GABA PERMEASE"/>
    <property type="match status" value="1"/>
</dbReference>
<feature type="transmembrane region" description="Helical" evidence="6">
    <location>
        <begin position="113"/>
        <end position="145"/>
    </location>
</feature>
<dbReference type="InterPro" id="IPR002293">
    <property type="entry name" value="AA/rel_permease1"/>
</dbReference>
<accession>A0ABY6UL20</accession>
<comment type="subcellular location">
    <subcellularLocation>
        <location evidence="1">Membrane</location>
        <topology evidence="1">Multi-pass membrane protein</topology>
    </subcellularLocation>
</comment>
<feature type="transmembrane region" description="Helical" evidence="6">
    <location>
        <begin position="182"/>
        <end position="206"/>
    </location>
</feature>